<evidence type="ECO:0000313" key="2">
    <source>
        <dbReference type="EMBL" id="MBA8990100.1"/>
    </source>
</evidence>
<comment type="caution">
    <text evidence="2">The sequence shown here is derived from an EMBL/GenBank/DDBJ whole genome shotgun (WGS) entry which is preliminary data.</text>
</comment>
<feature type="region of interest" description="Disordered" evidence="1">
    <location>
        <begin position="1"/>
        <end position="20"/>
    </location>
</feature>
<evidence type="ECO:0000313" key="3">
    <source>
        <dbReference type="Proteomes" id="UP000590225"/>
    </source>
</evidence>
<dbReference type="Proteomes" id="UP000590225">
    <property type="component" value="Unassembled WGS sequence"/>
</dbReference>
<organism evidence="2 3">
    <name type="scientific">Curtobacterium pusillum</name>
    <dbReference type="NCBI Taxonomy" id="69373"/>
    <lineage>
        <taxon>Bacteria</taxon>
        <taxon>Bacillati</taxon>
        <taxon>Actinomycetota</taxon>
        <taxon>Actinomycetes</taxon>
        <taxon>Micrococcales</taxon>
        <taxon>Microbacteriaceae</taxon>
        <taxon>Curtobacterium</taxon>
    </lineage>
</organism>
<gene>
    <name evidence="2" type="ORF">FHW23_001346</name>
</gene>
<protein>
    <submittedName>
        <fullName evidence="2">Uncharacterized protein</fullName>
    </submittedName>
</protein>
<evidence type="ECO:0000256" key="1">
    <source>
        <dbReference type="SAM" id="MobiDB-lite"/>
    </source>
</evidence>
<reference evidence="2 3" key="1">
    <citation type="submission" date="2020-07" db="EMBL/GenBank/DDBJ databases">
        <title>Above-ground endophytic microbial communities from plants in different locations in the United States.</title>
        <authorList>
            <person name="Frank C."/>
        </authorList>
    </citation>
    <scope>NUCLEOTIDE SEQUENCE [LARGE SCALE GENOMIC DNA]</scope>
    <source>
        <strain evidence="2 3">WPL5_2</strain>
    </source>
</reference>
<dbReference type="EMBL" id="JACGXP010000002">
    <property type="protein sequence ID" value="MBA8990100.1"/>
    <property type="molecule type" value="Genomic_DNA"/>
</dbReference>
<name>A0AAW3T5R6_9MICO</name>
<dbReference type="AlphaFoldDB" id="A0AAW3T5R6"/>
<sequence>MTDAMPTGAAEPRLQAAPPVSVPDALTGELTLSGLAAPAGLEARPGLLTLVTPGGAPVCEGDSCLVDAAFVPGAEGVWVEVPD</sequence>
<dbReference type="RefSeq" id="WP_182515627.1">
    <property type="nucleotide sequence ID" value="NZ_JACGXP010000002.1"/>
</dbReference>
<accession>A0AAW3T5R6</accession>
<proteinExistence type="predicted"/>